<dbReference type="Pfam" id="PF03352">
    <property type="entry name" value="Adenine_glyco"/>
    <property type="match status" value="1"/>
</dbReference>
<dbReference type="InterPro" id="IPR004597">
    <property type="entry name" value="Tag"/>
</dbReference>
<dbReference type="NCBIfam" id="TIGR00624">
    <property type="entry name" value="tag"/>
    <property type="match status" value="1"/>
</dbReference>
<evidence type="ECO:0000313" key="1">
    <source>
        <dbReference type="EMBL" id="MCU9593995.1"/>
    </source>
</evidence>
<gene>
    <name evidence="1" type="ORF">OEV82_05950</name>
</gene>
<dbReference type="PANTHER" id="PTHR31116">
    <property type="entry name" value="OS04G0501200 PROTEIN"/>
    <property type="match status" value="1"/>
</dbReference>
<keyword evidence="2" id="KW-1185">Reference proteome</keyword>
<protein>
    <submittedName>
        <fullName evidence="1">DNA-3-methyladenine glycosylase I</fullName>
    </submittedName>
</protein>
<accession>A0ABT2WEA6</accession>
<proteinExistence type="predicted"/>
<comment type="caution">
    <text evidence="1">The sequence shown here is derived from an EMBL/GenBank/DDBJ whole genome shotgun (WGS) entry which is preliminary data.</text>
</comment>
<reference evidence="1 2" key="1">
    <citation type="submission" date="2022-10" db="EMBL/GenBank/DDBJ databases">
        <title>Description of Fervidibacillus gen. nov. in the family Fervidibacillaceae fam. nov. with two species, Fervidibacillus albus sp. nov., and Fervidibacillus halotolerans sp. nov., isolated from tidal flat sediments.</title>
        <authorList>
            <person name="Kwon K.K."/>
            <person name="Yang S.-H."/>
        </authorList>
    </citation>
    <scope>NUCLEOTIDE SEQUENCE [LARGE SCALE GENOMIC DNA]</scope>
    <source>
        <strain evidence="1 2">DSM 23332</strain>
    </source>
</reference>
<evidence type="ECO:0000313" key="2">
    <source>
        <dbReference type="Proteomes" id="UP001208656"/>
    </source>
</evidence>
<name>A0ABT2WEA6_9BACI</name>
<dbReference type="RefSeq" id="WP_173662470.1">
    <property type="nucleotide sequence ID" value="NZ_JAOUSE010000011.1"/>
</dbReference>
<dbReference type="SUPFAM" id="SSF48150">
    <property type="entry name" value="DNA-glycosylase"/>
    <property type="match status" value="1"/>
</dbReference>
<dbReference type="Gene3D" id="1.10.340.30">
    <property type="entry name" value="Hypothetical protein, domain 2"/>
    <property type="match status" value="1"/>
</dbReference>
<dbReference type="InterPro" id="IPR005019">
    <property type="entry name" value="Adenine_glyco"/>
</dbReference>
<dbReference type="InterPro" id="IPR011257">
    <property type="entry name" value="DNA_glycosylase"/>
</dbReference>
<organism evidence="1 2">
    <name type="scientific">Pallidibacillus thermolactis</name>
    <dbReference type="NCBI Taxonomy" id="251051"/>
    <lineage>
        <taxon>Bacteria</taxon>
        <taxon>Bacillati</taxon>
        <taxon>Bacillota</taxon>
        <taxon>Bacilli</taxon>
        <taxon>Bacillales</taxon>
        <taxon>Bacillaceae</taxon>
        <taxon>Pallidibacillus</taxon>
    </lineage>
</organism>
<dbReference type="EMBL" id="JAOUSE010000011">
    <property type="protein sequence ID" value="MCU9593995.1"/>
    <property type="molecule type" value="Genomic_DNA"/>
</dbReference>
<dbReference type="PANTHER" id="PTHR31116:SF29">
    <property type="entry name" value="DNA GLYCOSYLASE SUPERFAMILY PROTEIN"/>
    <property type="match status" value="1"/>
</dbReference>
<sequence length="190" mass="22295">MNRCNWVTNDPVYIHYHDHEWGIPVYEDQKLFEMLSLEGAQAGLNWITILKRRENYKKAFDQFNIDIVANYSEEKIQSLLQNPEIIRNEKKIRSVVKNARLVIEIQKDFGSFSNFLWNYVNNQPIINHWSKDEEVPANTALSKKISNDLRKKGFSFVGPTIIYSFMQAIGMVNDHLITCFCHPAYIHNSK</sequence>
<dbReference type="Proteomes" id="UP001208656">
    <property type="component" value="Unassembled WGS sequence"/>
</dbReference>